<dbReference type="GO" id="GO:0005634">
    <property type="term" value="C:nucleus"/>
    <property type="evidence" value="ECO:0007669"/>
    <property type="project" value="UniProtKB-SubCell"/>
</dbReference>
<dbReference type="Proteomes" id="UP001194468">
    <property type="component" value="Unassembled WGS sequence"/>
</dbReference>
<reference evidence="4" key="1">
    <citation type="submission" date="2019-10" db="EMBL/GenBank/DDBJ databases">
        <authorList>
            <consortium name="DOE Joint Genome Institute"/>
            <person name="Kuo A."/>
            <person name="Miyauchi S."/>
            <person name="Kiss E."/>
            <person name="Drula E."/>
            <person name="Kohler A."/>
            <person name="Sanchez-Garcia M."/>
            <person name="Andreopoulos B."/>
            <person name="Barry K.W."/>
            <person name="Bonito G."/>
            <person name="Buee M."/>
            <person name="Carver A."/>
            <person name="Chen C."/>
            <person name="Cichocki N."/>
            <person name="Clum A."/>
            <person name="Culley D."/>
            <person name="Crous P.W."/>
            <person name="Fauchery L."/>
            <person name="Girlanda M."/>
            <person name="Hayes R."/>
            <person name="Keri Z."/>
            <person name="LaButti K."/>
            <person name="Lipzen A."/>
            <person name="Lombard V."/>
            <person name="Magnuson J."/>
            <person name="Maillard F."/>
            <person name="Morin E."/>
            <person name="Murat C."/>
            <person name="Nolan M."/>
            <person name="Ohm R."/>
            <person name="Pangilinan J."/>
            <person name="Pereira M."/>
            <person name="Perotto S."/>
            <person name="Peter M."/>
            <person name="Riley R."/>
            <person name="Sitrit Y."/>
            <person name="Stielow B."/>
            <person name="Szollosi G."/>
            <person name="Zifcakova L."/>
            <person name="Stursova M."/>
            <person name="Spatafora J.W."/>
            <person name="Tedersoo L."/>
            <person name="Vaario L.-M."/>
            <person name="Yamada A."/>
            <person name="Yan M."/>
            <person name="Wang P."/>
            <person name="Xu J."/>
            <person name="Bruns T."/>
            <person name="Baldrian P."/>
            <person name="Vilgalys R."/>
            <person name="Henrissat B."/>
            <person name="Grigoriev I.V."/>
            <person name="Hibbett D."/>
            <person name="Nagy L.G."/>
            <person name="Martin F.M."/>
        </authorList>
    </citation>
    <scope>NUCLEOTIDE SEQUENCE</scope>
    <source>
        <strain evidence="4">BED1</strain>
    </source>
</reference>
<evidence type="ECO:0000313" key="4">
    <source>
        <dbReference type="EMBL" id="KAF8435052.1"/>
    </source>
</evidence>
<dbReference type="EMBL" id="WHUW01000026">
    <property type="protein sequence ID" value="KAF8435052.1"/>
    <property type="molecule type" value="Genomic_DNA"/>
</dbReference>
<feature type="compositionally biased region" description="Low complexity" evidence="2">
    <location>
        <begin position="1"/>
        <end position="14"/>
    </location>
</feature>
<sequence>MSESQAQAASSSTSRPKTRLTREGAAYLTNYARTVNPYPQRNEKQDILAALRTIPGNDAFTMQRLTSWFARHRNPSGDLHTPVLVDDETILFPKLTPMHLQQLRVLYKKRIDPSESIIIFWADRIKAERAEVAAWIQYQQEKAKEDDVRAMPESPDIPLQQLVGDLVSDSASVSPTVSEFPRPHLPTPAKSPSISPQTRMPSLPPIAVKVEEPRQCLSPVSSLGTPSILNPRPSIYPYPNEQRSPLDVFPPLTRHLFQAAKLSPLGTTVPNTGGPNKTLRTSIRDSLQPDAIPSEQPPRSVDEFAAKFAKVENMIEAFMKKYESGQLVGLGWDSSLSKPAS</sequence>
<gene>
    <name evidence="4" type="ORF">L210DRAFT_3551772</name>
</gene>
<feature type="domain" description="Homeobox" evidence="3">
    <location>
        <begin position="11"/>
        <end position="73"/>
    </location>
</feature>
<keyword evidence="1" id="KW-0371">Homeobox</keyword>
<feature type="DNA-binding region" description="Homeobox" evidence="1">
    <location>
        <begin position="13"/>
        <end position="74"/>
    </location>
</feature>
<organism evidence="4 5">
    <name type="scientific">Boletus edulis BED1</name>
    <dbReference type="NCBI Taxonomy" id="1328754"/>
    <lineage>
        <taxon>Eukaryota</taxon>
        <taxon>Fungi</taxon>
        <taxon>Dikarya</taxon>
        <taxon>Basidiomycota</taxon>
        <taxon>Agaricomycotina</taxon>
        <taxon>Agaricomycetes</taxon>
        <taxon>Agaricomycetidae</taxon>
        <taxon>Boletales</taxon>
        <taxon>Boletineae</taxon>
        <taxon>Boletaceae</taxon>
        <taxon>Boletoideae</taxon>
        <taxon>Boletus</taxon>
    </lineage>
</organism>
<name>A0AAD4BMP4_BOLED</name>
<protein>
    <recommendedName>
        <fullName evidence="3">Homeobox domain-containing protein</fullName>
    </recommendedName>
</protein>
<dbReference type="GO" id="GO:0003677">
    <property type="term" value="F:DNA binding"/>
    <property type="evidence" value="ECO:0007669"/>
    <property type="project" value="UniProtKB-UniRule"/>
</dbReference>
<comment type="subcellular location">
    <subcellularLocation>
        <location evidence="1">Nucleus</location>
    </subcellularLocation>
</comment>
<evidence type="ECO:0000256" key="1">
    <source>
        <dbReference type="PROSITE-ProRule" id="PRU00108"/>
    </source>
</evidence>
<feature type="region of interest" description="Disordered" evidence="2">
    <location>
        <begin position="1"/>
        <end position="22"/>
    </location>
</feature>
<feature type="compositionally biased region" description="Polar residues" evidence="2">
    <location>
        <begin position="190"/>
        <end position="199"/>
    </location>
</feature>
<dbReference type="AlphaFoldDB" id="A0AAD4BMP4"/>
<evidence type="ECO:0000256" key="2">
    <source>
        <dbReference type="SAM" id="MobiDB-lite"/>
    </source>
</evidence>
<keyword evidence="1" id="KW-0539">Nucleus</keyword>
<comment type="caution">
    <text evidence="4">The sequence shown here is derived from an EMBL/GenBank/DDBJ whole genome shotgun (WGS) entry which is preliminary data.</text>
</comment>
<keyword evidence="1" id="KW-0238">DNA-binding</keyword>
<evidence type="ECO:0000313" key="5">
    <source>
        <dbReference type="Proteomes" id="UP001194468"/>
    </source>
</evidence>
<keyword evidence="5" id="KW-1185">Reference proteome</keyword>
<evidence type="ECO:0000259" key="3">
    <source>
        <dbReference type="PROSITE" id="PS50071"/>
    </source>
</evidence>
<accession>A0AAD4BMP4</accession>
<proteinExistence type="predicted"/>
<dbReference type="InterPro" id="IPR001356">
    <property type="entry name" value="HD"/>
</dbReference>
<feature type="region of interest" description="Disordered" evidence="2">
    <location>
        <begin position="173"/>
        <end position="199"/>
    </location>
</feature>
<reference evidence="4" key="2">
    <citation type="journal article" date="2020" name="Nat. Commun.">
        <title>Large-scale genome sequencing of mycorrhizal fungi provides insights into the early evolution of symbiotic traits.</title>
        <authorList>
            <person name="Miyauchi S."/>
            <person name="Kiss E."/>
            <person name="Kuo A."/>
            <person name="Drula E."/>
            <person name="Kohler A."/>
            <person name="Sanchez-Garcia M."/>
            <person name="Morin E."/>
            <person name="Andreopoulos B."/>
            <person name="Barry K.W."/>
            <person name="Bonito G."/>
            <person name="Buee M."/>
            <person name="Carver A."/>
            <person name="Chen C."/>
            <person name="Cichocki N."/>
            <person name="Clum A."/>
            <person name="Culley D."/>
            <person name="Crous P.W."/>
            <person name="Fauchery L."/>
            <person name="Girlanda M."/>
            <person name="Hayes R.D."/>
            <person name="Keri Z."/>
            <person name="LaButti K."/>
            <person name="Lipzen A."/>
            <person name="Lombard V."/>
            <person name="Magnuson J."/>
            <person name="Maillard F."/>
            <person name="Murat C."/>
            <person name="Nolan M."/>
            <person name="Ohm R.A."/>
            <person name="Pangilinan J."/>
            <person name="Pereira M.F."/>
            <person name="Perotto S."/>
            <person name="Peter M."/>
            <person name="Pfister S."/>
            <person name="Riley R."/>
            <person name="Sitrit Y."/>
            <person name="Stielow J.B."/>
            <person name="Szollosi G."/>
            <person name="Zifcakova L."/>
            <person name="Stursova M."/>
            <person name="Spatafora J.W."/>
            <person name="Tedersoo L."/>
            <person name="Vaario L.M."/>
            <person name="Yamada A."/>
            <person name="Yan M."/>
            <person name="Wang P."/>
            <person name="Xu J."/>
            <person name="Bruns T."/>
            <person name="Baldrian P."/>
            <person name="Vilgalys R."/>
            <person name="Dunand C."/>
            <person name="Henrissat B."/>
            <person name="Grigoriev I.V."/>
            <person name="Hibbett D."/>
            <person name="Nagy L.G."/>
            <person name="Martin F.M."/>
        </authorList>
    </citation>
    <scope>NUCLEOTIDE SEQUENCE</scope>
    <source>
        <strain evidence="4">BED1</strain>
    </source>
</reference>
<dbReference type="PROSITE" id="PS50071">
    <property type="entry name" value="HOMEOBOX_2"/>
    <property type="match status" value="1"/>
</dbReference>